<gene>
    <name evidence="2" type="ORF">J2Z31_001044</name>
</gene>
<proteinExistence type="predicted"/>
<comment type="caution">
    <text evidence="2">The sequence shown here is derived from an EMBL/GenBank/DDBJ whole genome shotgun (WGS) entry which is preliminary data.</text>
</comment>
<dbReference type="PANTHER" id="PTHR36836:SF1">
    <property type="entry name" value="COLANIC ACID BIOSYNTHESIS PROTEIN WCAK"/>
    <property type="match status" value="1"/>
</dbReference>
<reference evidence="2 3" key="1">
    <citation type="submission" date="2021-03" db="EMBL/GenBank/DDBJ databases">
        <title>Genomic Encyclopedia of Type Strains, Phase IV (KMG-IV): sequencing the most valuable type-strain genomes for metagenomic binning, comparative biology and taxonomic classification.</title>
        <authorList>
            <person name="Goeker M."/>
        </authorList>
    </citation>
    <scope>NUCLEOTIDE SEQUENCE [LARGE SCALE GENOMIC DNA]</scope>
    <source>
        <strain evidence="2 3">DSM 13372</strain>
    </source>
</reference>
<organism evidence="2 3">
    <name type="scientific">Sinorhizobium kostiense</name>
    <dbReference type="NCBI Taxonomy" id="76747"/>
    <lineage>
        <taxon>Bacteria</taxon>
        <taxon>Pseudomonadati</taxon>
        <taxon>Pseudomonadota</taxon>
        <taxon>Alphaproteobacteria</taxon>
        <taxon>Hyphomicrobiales</taxon>
        <taxon>Rhizobiaceae</taxon>
        <taxon>Sinorhizobium/Ensifer group</taxon>
        <taxon>Sinorhizobium</taxon>
    </lineage>
</organism>
<dbReference type="InterPro" id="IPR007345">
    <property type="entry name" value="Polysacch_pyruvyl_Trfase"/>
</dbReference>
<feature type="domain" description="Polysaccharide pyruvyl transferase" evidence="1">
    <location>
        <begin position="44"/>
        <end position="292"/>
    </location>
</feature>
<evidence type="ECO:0000313" key="2">
    <source>
        <dbReference type="EMBL" id="MBP2234554.1"/>
    </source>
</evidence>
<protein>
    <submittedName>
        <fullName evidence="2">Polysaccharide pyruvyl transferase WcaK-like protein</fullName>
    </submittedName>
</protein>
<keyword evidence="3" id="KW-1185">Reference proteome</keyword>
<name>A0ABS4QWX7_9HYPH</name>
<dbReference type="RefSeq" id="WP_209600775.1">
    <property type="nucleotide sequence ID" value="NZ_JAGILA010000001.1"/>
</dbReference>
<evidence type="ECO:0000259" key="1">
    <source>
        <dbReference type="Pfam" id="PF04230"/>
    </source>
</evidence>
<accession>A0ABS4QWX7</accession>
<dbReference type="Pfam" id="PF04230">
    <property type="entry name" value="PS_pyruv_trans"/>
    <property type="match status" value="1"/>
</dbReference>
<dbReference type="PANTHER" id="PTHR36836">
    <property type="entry name" value="COLANIC ACID BIOSYNTHESIS PROTEIN WCAK"/>
    <property type="match status" value="1"/>
</dbReference>
<evidence type="ECO:0000313" key="3">
    <source>
        <dbReference type="Proteomes" id="UP000730739"/>
    </source>
</evidence>
<sequence length="353" mass="39410">MKRQKILFFSDDLNNLGDLFLLFQNLELVSKEDSLVLVRQHGAIAPQIRKRLEELGVHLINSRSFPSFLAACWRSNVVIGGGQLVRDNVSLRGLVILVFGLALARLSGGGVTARGIGVSPIRKIQVKALWRRVLRFCDRVVVRDATSVANASQLVARSKIELAADMGFYPSKQIERLRNAADVSPSESACVIIAPCIDGERVMAGPALRELIEALRRVFPRSEMVVLCHDIREEMDKRAANVIMDQCGLGDAQVVAPHDLDTVFSYYEQARFVVTNRLHSAIFSLLSGRPLLVWMDRSEKLKNVCADFSIPSVRTEESAEEIREKVAASLRFNRSDREAVLSEKVELSRTNVR</sequence>
<dbReference type="Proteomes" id="UP000730739">
    <property type="component" value="Unassembled WGS sequence"/>
</dbReference>
<dbReference type="EMBL" id="JAGILA010000001">
    <property type="protein sequence ID" value="MBP2234554.1"/>
    <property type="molecule type" value="Genomic_DNA"/>
</dbReference>